<organism evidence="15 16">
    <name type="scientific">Grus japonensis</name>
    <name type="common">Japanese crane</name>
    <name type="synonym">Red-crowned crane</name>
    <dbReference type="NCBI Taxonomy" id="30415"/>
    <lineage>
        <taxon>Eukaryota</taxon>
        <taxon>Metazoa</taxon>
        <taxon>Chordata</taxon>
        <taxon>Craniata</taxon>
        <taxon>Vertebrata</taxon>
        <taxon>Euteleostomi</taxon>
        <taxon>Archelosauria</taxon>
        <taxon>Archosauria</taxon>
        <taxon>Dinosauria</taxon>
        <taxon>Saurischia</taxon>
        <taxon>Theropoda</taxon>
        <taxon>Coelurosauria</taxon>
        <taxon>Aves</taxon>
        <taxon>Neognathae</taxon>
        <taxon>Neoaves</taxon>
        <taxon>Gruiformes</taxon>
        <taxon>Gruidae</taxon>
        <taxon>Grus</taxon>
    </lineage>
</organism>
<dbReference type="GO" id="GO:0003723">
    <property type="term" value="F:RNA binding"/>
    <property type="evidence" value="ECO:0007669"/>
    <property type="project" value="UniProtKB-UniRule"/>
</dbReference>
<protein>
    <recommendedName>
        <fullName evidence="9">ATP-dependent RNA helicase</fullName>
        <ecNumber evidence="9">3.6.4.13</ecNumber>
    </recommendedName>
</protein>
<dbReference type="InterPro" id="IPR011545">
    <property type="entry name" value="DEAD/DEAH_box_helicase_dom"/>
</dbReference>
<dbReference type="InterPro" id="IPR014014">
    <property type="entry name" value="RNA_helicase_DEAD_Q_motif"/>
</dbReference>
<evidence type="ECO:0000313" key="16">
    <source>
        <dbReference type="Proteomes" id="UP001623348"/>
    </source>
</evidence>
<proteinExistence type="inferred from homology"/>
<comment type="domain">
    <text evidence="9">The Q motif is unique to and characteristic of the DEAD box family of RNA helicases and controls ATP binding and hydrolysis.</text>
</comment>
<evidence type="ECO:0000256" key="7">
    <source>
        <dbReference type="ARBA" id="ARBA00047984"/>
    </source>
</evidence>
<evidence type="ECO:0000256" key="10">
    <source>
        <dbReference type="SAM" id="MobiDB-lite"/>
    </source>
</evidence>
<accession>A0ABC9W680</accession>
<keyword evidence="5 9" id="KW-0694">RNA-binding</keyword>
<dbReference type="InterPro" id="IPR000629">
    <property type="entry name" value="RNA-helicase_DEAD-box_CS"/>
</dbReference>
<keyword evidence="2 9" id="KW-0378">Hydrolase</keyword>
<sequence length="1169" mass="133315">MDPVRSFERWKKKYTRRTRKLRLQRKERKRPEWQVEREGISRLVQRYPEIGAASCSQALVLMGDFSHPDICWRFLECIDYNFLLQVIEEPMRRGAMLDLVLTNKDGLVGNVKLKGSLGCSDHEMVEFKILRAARDQVRKAKAQIELNLARDVKGNKKRSYRYVSDKRKTRENLDPLWKEMGNLATQDMEKAEVLSEVFASVFTNKCSSCTAEITEGKGRAWENEEPPAAGEDQVRDCLRNLKEHKSVGPDEMHPWVLRELVDEVAKPLSIIFEKLWQPGEVPTDLKRGNITPIFKKGKKEDLENYRPVSLTSVPSKVMEQILLETVLRYMENKEVIGDSQHGFTKGKLCLTNVVAAYDGVTVLVDKGRATDVVYLDLYKAFDTVPHDILASKLERHGFDRWTTRWIRNWLDGCTQRVVVNSSMSKWRTVMSGIPQGSVLGPALFNIFVGDMDNGIKCTLSKFADDTKLCGVVDMLEGRDAIQRDLDRLERWARANHMKFNKAKCKVLHVGQRNPKHNCRLGEEWIESSPEEKDLGVLIDEKLNMNRQCALCSPESQPCPGLHQKRCDQQINASEIQRFSDFPLSKKTLKGLQEAQYRVVTEIQRQTIGLALQGKDVLGAAKTGSGKTLAFIVPALELLYRHQWTSADGLGVLIISPTRELAYQTFKVLRKVGKNHEFSAGLIIGGKDLKEESERIHHINMLICTPGRLLQHMDETSYFYASDLQMLILDEADRILDMGFADTMNAIIENLPKKRQTLLFSATQTKSVKDLARLSLKDPEYVWVHEKAKFSTPATLDQNYVVCELQQKVNMLYSFLRSHLKKKSIVFFASCKEVQYLFRVFCKLQPGLPVLALHGKQHQMKRMEVYTCFVRKKAAVLFATDIAARGLDFPAVNWVIQFDCPEDANTYIHRVGRTARYKEGGEALLILLPSEEKGMVEQLAQRKVPVSEIKINPEKLTDIQKRMQAFLAQDQELKDKAQRCFVSYLRSVYLMKNKEVFDVFKLPLAEYALSLGLAMAPRVRFLQKVQKQLCANEAADGTDQLKQTEQNKNTISLIDNEGVEKCGTNFSGKVSVTKTKEKEKRRETEECSASSEGAEESGESEDELQEVSEEEEEKEIPVPSRVPNPDSTQFFEDDDDDDDDTKDLDLLTVKRRNVFGLEAKDNPAPVSSLL</sequence>
<dbReference type="SMART" id="SM00487">
    <property type="entry name" value="DEXDc"/>
    <property type="match status" value="1"/>
</dbReference>
<feature type="region of interest" description="Disordered" evidence="10">
    <location>
        <begin position="1071"/>
        <end position="1142"/>
    </location>
</feature>
<dbReference type="SMART" id="SM01178">
    <property type="entry name" value="DUF4217"/>
    <property type="match status" value="1"/>
</dbReference>
<dbReference type="PROSITE" id="PS50878">
    <property type="entry name" value="RT_POL"/>
    <property type="match status" value="1"/>
</dbReference>
<dbReference type="SUPFAM" id="SSF52540">
    <property type="entry name" value="P-loop containing nucleoside triphosphate hydrolases"/>
    <property type="match status" value="1"/>
</dbReference>
<comment type="similarity">
    <text evidence="6">Belongs to the DEAD box helicase family. DDX10/DBP4 subfamily.</text>
</comment>
<dbReference type="PROSITE" id="PS51195">
    <property type="entry name" value="Q_MOTIF"/>
    <property type="match status" value="1"/>
</dbReference>
<dbReference type="Proteomes" id="UP001623348">
    <property type="component" value="Unassembled WGS sequence"/>
</dbReference>
<dbReference type="PROSITE" id="PS51192">
    <property type="entry name" value="HELICASE_ATP_BIND_1"/>
    <property type="match status" value="1"/>
</dbReference>
<feature type="domain" description="Helicase C-terminal" evidence="13">
    <location>
        <begin position="794"/>
        <end position="956"/>
    </location>
</feature>
<evidence type="ECO:0000256" key="8">
    <source>
        <dbReference type="PROSITE-ProRule" id="PRU00552"/>
    </source>
</evidence>
<evidence type="ECO:0000256" key="1">
    <source>
        <dbReference type="ARBA" id="ARBA00022741"/>
    </source>
</evidence>
<dbReference type="EC" id="3.6.4.13" evidence="9"/>
<dbReference type="AlphaFoldDB" id="A0ABC9W680"/>
<feature type="short sequence motif" description="Q motif" evidence="8">
    <location>
        <begin position="576"/>
        <end position="604"/>
    </location>
</feature>
<dbReference type="PROSITE" id="PS00039">
    <property type="entry name" value="DEAD_ATP_HELICASE"/>
    <property type="match status" value="1"/>
</dbReference>
<comment type="catalytic activity">
    <reaction evidence="7 9">
        <text>ATP + H2O = ADP + phosphate + H(+)</text>
        <dbReference type="Rhea" id="RHEA:13065"/>
        <dbReference type="ChEBI" id="CHEBI:15377"/>
        <dbReference type="ChEBI" id="CHEBI:15378"/>
        <dbReference type="ChEBI" id="CHEBI:30616"/>
        <dbReference type="ChEBI" id="CHEBI:43474"/>
        <dbReference type="ChEBI" id="CHEBI:456216"/>
        <dbReference type="EC" id="3.6.4.13"/>
    </reaction>
</comment>
<evidence type="ECO:0000256" key="5">
    <source>
        <dbReference type="ARBA" id="ARBA00022884"/>
    </source>
</evidence>
<dbReference type="SUPFAM" id="SSF56672">
    <property type="entry name" value="DNA/RNA polymerases"/>
    <property type="match status" value="1"/>
</dbReference>
<dbReference type="InterPro" id="IPR025313">
    <property type="entry name" value="SPB4-like_CTE"/>
</dbReference>
<feature type="compositionally biased region" description="Acidic residues" evidence="10">
    <location>
        <begin position="1092"/>
        <end position="1113"/>
    </location>
</feature>
<keyword evidence="16" id="KW-1185">Reference proteome</keyword>
<dbReference type="InterPro" id="IPR027417">
    <property type="entry name" value="P-loop_NTPase"/>
</dbReference>
<dbReference type="FunFam" id="3.40.50.300:FF:000874">
    <property type="entry name" value="RNA helicase"/>
    <property type="match status" value="1"/>
</dbReference>
<dbReference type="Pfam" id="PF13959">
    <property type="entry name" value="CTE_SPB4"/>
    <property type="match status" value="1"/>
</dbReference>
<dbReference type="EMBL" id="BAAFJT010000001">
    <property type="protein sequence ID" value="GAB0180527.1"/>
    <property type="molecule type" value="Genomic_DNA"/>
</dbReference>
<reference evidence="15 16" key="1">
    <citation type="submission" date="2024-06" db="EMBL/GenBank/DDBJ databases">
        <title>The draft genome of Grus japonensis, version 3.</title>
        <authorList>
            <person name="Nabeshima K."/>
            <person name="Suzuki S."/>
            <person name="Onuma M."/>
        </authorList>
    </citation>
    <scope>NUCLEOTIDE SEQUENCE [LARGE SCALE GENOMIC DNA]</scope>
    <source>
        <strain evidence="15 16">451A</strain>
    </source>
</reference>
<dbReference type="Gene3D" id="3.40.50.300">
    <property type="entry name" value="P-loop containing nucleotide triphosphate hydrolases"/>
    <property type="match status" value="2"/>
</dbReference>
<dbReference type="CDD" id="cd18787">
    <property type="entry name" value="SF2_C_DEAD"/>
    <property type="match status" value="1"/>
</dbReference>
<evidence type="ECO:0000256" key="4">
    <source>
        <dbReference type="ARBA" id="ARBA00022840"/>
    </source>
</evidence>
<evidence type="ECO:0000259" key="14">
    <source>
        <dbReference type="PROSITE" id="PS51195"/>
    </source>
</evidence>
<dbReference type="FunFam" id="3.40.50.300:FF:001089">
    <property type="entry name" value="RNA helicase"/>
    <property type="match status" value="1"/>
</dbReference>
<evidence type="ECO:0000256" key="2">
    <source>
        <dbReference type="ARBA" id="ARBA00022801"/>
    </source>
</evidence>
<feature type="domain" description="DEAD-box RNA helicase Q" evidence="14">
    <location>
        <begin position="576"/>
        <end position="604"/>
    </location>
</feature>
<gene>
    <name evidence="15" type="ORF">GRJ2_000518000</name>
</gene>
<keyword evidence="3 9" id="KW-0347">Helicase</keyword>
<dbReference type="InterPro" id="IPR043502">
    <property type="entry name" value="DNA/RNA_pol_sf"/>
</dbReference>
<dbReference type="InterPro" id="IPR014001">
    <property type="entry name" value="Helicase_ATP-bd"/>
</dbReference>
<evidence type="ECO:0000256" key="6">
    <source>
        <dbReference type="ARBA" id="ARBA00038084"/>
    </source>
</evidence>
<dbReference type="Pfam" id="PF00270">
    <property type="entry name" value="DEAD"/>
    <property type="match status" value="1"/>
</dbReference>
<dbReference type="GO" id="GO:0005524">
    <property type="term" value="F:ATP binding"/>
    <property type="evidence" value="ECO:0007669"/>
    <property type="project" value="UniProtKB-UniRule"/>
</dbReference>
<keyword evidence="4 9" id="KW-0067">ATP-binding</keyword>
<feature type="domain" description="Helicase ATP-binding" evidence="12">
    <location>
        <begin position="607"/>
        <end position="781"/>
    </location>
</feature>
<dbReference type="CDD" id="cd17941">
    <property type="entry name" value="DEADc_DDX10"/>
    <property type="match status" value="1"/>
</dbReference>
<comment type="caution">
    <text evidence="15">The sequence shown here is derived from an EMBL/GenBank/DDBJ whole genome shotgun (WGS) entry which is preliminary data.</text>
</comment>
<dbReference type="GO" id="GO:0016787">
    <property type="term" value="F:hydrolase activity"/>
    <property type="evidence" value="ECO:0007669"/>
    <property type="project" value="UniProtKB-KW"/>
</dbReference>
<dbReference type="SMART" id="SM00490">
    <property type="entry name" value="HELICc"/>
    <property type="match status" value="1"/>
</dbReference>
<evidence type="ECO:0000313" key="15">
    <source>
        <dbReference type="EMBL" id="GAB0180527.1"/>
    </source>
</evidence>
<dbReference type="Pfam" id="PF00271">
    <property type="entry name" value="Helicase_C"/>
    <property type="match status" value="1"/>
</dbReference>
<name>A0ABC9W680_GRUJA</name>
<dbReference type="CDD" id="cd01650">
    <property type="entry name" value="RT_nLTR_like"/>
    <property type="match status" value="1"/>
</dbReference>
<dbReference type="GO" id="GO:0003724">
    <property type="term" value="F:RNA helicase activity"/>
    <property type="evidence" value="ECO:0007669"/>
    <property type="project" value="UniProtKB-EC"/>
</dbReference>
<dbReference type="InterPro" id="IPR001650">
    <property type="entry name" value="Helicase_C-like"/>
</dbReference>
<feature type="domain" description="Reverse transcriptase" evidence="11">
    <location>
        <begin position="274"/>
        <end position="538"/>
    </location>
</feature>
<dbReference type="PANTHER" id="PTHR24031">
    <property type="entry name" value="RNA HELICASE"/>
    <property type="match status" value="1"/>
</dbReference>
<dbReference type="InterPro" id="IPR000477">
    <property type="entry name" value="RT_dom"/>
</dbReference>
<evidence type="ECO:0000259" key="13">
    <source>
        <dbReference type="PROSITE" id="PS51194"/>
    </source>
</evidence>
<evidence type="ECO:0000256" key="9">
    <source>
        <dbReference type="RuleBase" id="RU365068"/>
    </source>
</evidence>
<keyword evidence="1 9" id="KW-0547">Nucleotide-binding</keyword>
<dbReference type="Pfam" id="PF00078">
    <property type="entry name" value="RVT_1"/>
    <property type="match status" value="1"/>
</dbReference>
<comment type="function">
    <text evidence="9">RNA helicase.</text>
</comment>
<feature type="compositionally biased region" description="Acidic residues" evidence="10">
    <location>
        <begin position="1130"/>
        <end position="1141"/>
    </location>
</feature>
<evidence type="ECO:0000256" key="3">
    <source>
        <dbReference type="ARBA" id="ARBA00022806"/>
    </source>
</evidence>
<evidence type="ECO:0000259" key="12">
    <source>
        <dbReference type="PROSITE" id="PS51192"/>
    </source>
</evidence>
<evidence type="ECO:0000259" key="11">
    <source>
        <dbReference type="PROSITE" id="PS50878"/>
    </source>
</evidence>
<feature type="compositionally biased region" description="Basic and acidic residues" evidence="10">
    <location>
        <begin position="1073"/>
        <end position="1084"/>
    </location>
</feature>
<dbReference type="PROSITE" id="PS51194">
    <property type="entry name" value="HELICASE_CTER"/>
    <property type="match status" value="1"/>
</dbReference>